<feature type="domain" description="Protein DA1-like" evidence="1">
    <location>
        <begin position="102"/>
        <end position="303"/>
    </location>
</feature>
<dbReference type="STRING" id="3760.M5VUM4"/>
<dbReference type="EMBL" id="CM007658">
    <property type="protein sequence ID" value="ONH92980.1"/>
    <property type="molecule type" value="Genomic_DNA"/>
</dbReference>
<evidence type="ECO:0000259" key="1">
    <source>
        <dbReference type="Pfam" id="PF12315"/>
    </source>
</evidence>
<dbReference type="InterPro" id="IPR045218">
    <property type="entry name" value="DA1-like"/>
</dbReference>
<keyword evidence="3" id="KW-1185">Reference proteome</keyword>
<dbReference type="GO" id="GO:0043130">
    <property type="term" value="F:ubiquitin binding"/>
    <property type="evidence" value="ECO:0000318"/>
    <property type="project" value="GO_Central"/>
</dbReference>
<evidence type="ECO:0000313" key="3">
    <source>
        <dbReference type="Proteomes" id="UP000006882"/>
    </source>
</evidence>
<dbReference type="PANTHER" id="PTHR24209">
    <property type="entry name" value="PROTEIN DA1-RELATED 2"/>
    <property type="match status" value="1"/>
</dbReference>
<dbReference type="PANTHER" id="PTHR24209:SF31">
    <property type="entry name" value="PROTEIN DA1-LIKE ISOFORM X1"/>
    <property type="match status" value="1"/>
</dbReference>
<gene>
    <name evidence="2" type="ORF">PRUPE_8G205400</name>
</gene>
<proteinExistence type="predicted"/>
<accession>M5VUM4</accession>
<protein>
    <recommendedName>
        <fullName evidence="1">Protein DA1-like domain-containing protein</fullName>
    </recommendedName>
</protein>
<dbReference type="eggNOG" id="KOG1703">
    <property type="taxonomic scope" value="Eukaryota"/>
</dbReference>
<dbReference type="Pfam" id="PF12315">
    <property type="entry name" value="DA1-like"/>
    <property type="match status" value="1"/>
</dbReference>
<dbReference type="InterPro" id="IPR022087">
    <property type="entry name" value="DA1-like_dom"/>
</dbReference>
<dbReference type="AlphaFoldDB" id="M5VUM4"/>
<reference evidence="2 3" key="1">
    <citation type="journal article" date="2013" name="Nat. Genet.">
        <title>The high-quality draft genome of peach (Prunus persica) identifies unique patterns of genetic diversity, domestication and genome evolution.</title>
        <authorList>
            <consortium name="International Peach Genome Initiative"/>
            <person name="Verde I."/>
            <person name="Abbott A.G."/>
            <person name="Scalabrin S."/>
            <person name="Jung S."/>
            <person name="Shu S."/>
            <person name="Marroni F."/>
            <person name="Zhebentyayeva T."/>
            <person name="Dettori M.T."/>
            <person name="Grimwood J."/>
            <person name="Cattonaro F."/>
            <person name="Zuccolo A."/>
            <person name="Rossini L."/>
            <person name="Jenkins J."/>
            <person name="Vendramin E."/>
            <person name="Meisel L.A."/>
            <person name="Decroocq V."/>
            <person name="Sosinski B."/>
            <person name="Prochnik S."/>
            <person name="Mitros T."/>
            <person name="Policriti A."/>
            <person name="Cipriani G."/>
            <person name="Dondini L."/>
            <person name="Ficklin S."/>
            <person name="Goodstein D.M."/>
            <person name="Xuan P."/>
            <person name="Del Fabbro C."/>
            <person name="Aramini V."/>
            <person name="Copetti D."/>
            <person name="Gonzalez S."/>
            <person name="Horner D.S."/>
            <person name="Falchi R."/>
            <person name="Lucas S."/>
            <person name="Mica E."/>
            <person name="Maldonado J."/>
            <person name="Lazzari B."/>
            <person name="Bielenberg D."/>
            <person name="Pirona R."/>
            <person name="Miculan M."/>
            <person name="Barakat A."/>
            <person name="Testolin R."/>
            <person name="Stella A."/>
            <person name="Tartarini S."/>
            <person name="Tonutti P."/>
            <person name="Arus P."/>
            <person name="Orellana A."/>
            <person name="Wells C."/>
            <person name="Main D."/>
            <person name="Vizzotto G."/>
            <person name="Silva H."/>
            <person name="Salamini F."/>
            <person name="Schmutz J."/>
            <person name="Morgante M."/>
            <person name="Rokhsar D.S."/>
        </authorList>
    </citation>
    <scope>NUCLEOTIDE SEQUENCE [LARGE SCALE GENOMIC DNA]</scope>
    <source>
        <strain evidence="3">cv. Nemared</strain>
    </source>
</reference>
<evidence type="ECO:0000313" key="2">
    <source>
        <dbReference type="EMBL" id="ONH92980.1"/>
    </source>
</evidence>
<dbReference type="Gramene" id="ONH92980">
    <property type="protein sequence ID" value="ONH92980"/>
    <property type="gene ID" value="PRUPE_8G205400"/>
</dbReference>
<name>M5VUM4_PRUPE</name>
<dbReference type="HOGENOM" id="CLU_015906_0_0_1"/>
<dbReference type="Proteomes" id="UP000006882">
    <property type="component" value="Chromosome G8"/>
</dbReference>
<sequence>MNKEFTRKKVNIHREECHICGPHPPNRVVLLNKFWGQRGCAEHFEDGTLRCYACHRFKEPEIKYVEVDGRQLCSYCYSITIMDPEECELLIFENVRRFYASLDLNVDEGIPILLVDRDEMIKFKDEKTETIHISCMPLYQINRCTKYEDRIKVEKKANKVVKRQLLAALFCCGQREMIRLLLQFGWPEYFYLPYSVLMGMTLAHEMMHAWLSFQGLIVGFALERWVEEGICEVMSHKYGQWYCSRGLDYSYKTKEQFNFTINLYQYRVELMKIRSDEIYGKGFNQVMQAVEEYGFQTTLDHIVAARCLPHICTNSKYDDDE</sequence>
<organism evidence="2 3">
    <name type="scientific">Prunus persica</name>
    <name type="common">Peach</name>
    <name type="synonym">Amygdalus persica</name>
    <dbReference type="NCBI Taxonomy" id="3760"/>
    <lineage>
        <taxon>Eukaryota</taxon>
        <taxon>Viridiplantae</taxon>
        <taxon>Streptophyta</taxon>
        <taxon>Embryophyta</taxon>
        <taxon>Tracheophyta</taxon>
        <taxon>Spermatophyta</taxon>
        <taxon>Magnoliopsida</taxon>
        <taxon>eudicotyledons</taxon>
        <taxon>Gunneridae</taxon>
        <taxon>Pentapetalae</taxon>
        <taxon>rosids</taxon>
        <taxon>fabids</taxon>
        <taxon>Rosales</taxon>
        <taxon>Rosaceae</taxon>
        <taxon>Amygdaloideae</taxon>
        <taxon>Amygdaleae</taxon>
        <taxon>Prunus</taxon>
    </lineage>
</organism>
<dbReference type="OMA" id="CCACSRF"/>